<gene>
    <name evidence="6" type="ORF">AS030_12485</name>
</gene>
<dbReference type="GO" id="GO:0005829">
    <property type="term" value="C:cytosol"/>
    <property type="evidence" value="ECO:0007669"/>
    <property type="project" value="TreeGrafter"/>
</dbReference>
<dbReference type="EMBL" id="LNQN01000002">
    <property type="protein sequence ID" value="KSU83378.1"/>
    <property type="molecule type" value="Genomic_DNA"/>
</dbReference>
<evidence type="ECO:0000259" key="5">
    <source>
        <dbReference type="PROSITE" id="PS51770"/>
    </source>
</evidence>
<sequence>MIDQKKCRDSFVVKTSIVLPPDTNNHGTLFGGKLMAYIDDVASIAAMRHSRRNTVTASTDSVDFLHPIHVSHAVCLEAFVTYAGRTSMEVFVKVIAEDLLSGERNVCALSFLTMVAVDQDGKPTLVPKVIPETDEEKGLFNSAAERAANRKKRRKESGKLAKDFGTGLPW</sequence>
<dbReference type="Pfam" id="PF03061">
    <property type="entry name" value="4HBT"/>
    <property type="match status" value="1"/>
</dbReference>
<comment type="similarity">
    <text evidence="1">Belongs to the acyl coenzyme A hydrolase family.</text>
</comment>
<dbReference type="AlphaFoldDB" id="A0A0V8J870"/>
<dbReference type="SUPFAM" id="SSF54637">
    <property type="entry name" value="Thioesterase/thiol ester dehydrase-isomerase"/>
    <property type="match status" value="1"/>
</dbReference>
<accession>A0A0V8J870</accession>
<dbReference type="GO" id="GO:0009062">
    <property type="term" value="P:fatty acid catabolic process"/>
    <property type="evidence" value="ECO:0007669"/>
    <property type="project" value="TreeGrafter"/>
</dbReference>
<feature type="region of interest" description="Disordered" evidence="4">
    <location>
        <begin position="140"/>
        <end position="170"/>
    </location>
</feature>
<evidence type="ECO:0000256" key="3">
    <source>
        <dbReference type="PROSITE-ProRule" id="PRU01106"/>
    </source>
</evidence>
<dbReference type="CDD" id="cd03442">
    <property type="entry name" value="BFIT_BACH"/>
    <property type="match status" value="1"/>
</dbReference>
<dbReference type="GO" id="GO:0006637">
    <property type="term" value="P:acyl-CoA metabolic process"/>
    <property type="evidence" value="ECO:0007669"/>
    <property type="project" value="TreeGrafter"/>
</dbReference>
<dbReference type="PANTHER" id="PTHR11049">
    <property type="entry name" value="ACYL COENZYME A THIOESTER HYDROLASE"/>
    <property type="match status" value="1"/>
</dbReference>
<organism evidence="6 7">
    <name type="scientific">Fictibacillus enclensis</name>
    <dbReference type="NCBI Taxonomy" id="1017270"/>
    <lineage>
        <taxon>Bacteria</taxon>
        <taxon>Bacillati</taxon>
        <taxon>Bacillota</taxon>
        <taxon>Bacilli</taxon>
        <taxon>Bacillales</taxon>
        <taxon>Fictibacillaceae</taxon>
        <taxon>Fictibacillus</taxon>
    </lineage>
</organism>
<dbReference type="PROSITE" id="PS51770">
    <property type="entry name" value="HOTDOG_ACOT"/>
    <property type="match status" value="1"/>
</dbReference>
<dbReference type="OrthoDB" id="9791628at2"/>
<feature type="domain" description="HotDog ACOT-type" evidence="5">
    <location>
        <begin position="8"/>
        <end position="120"/>
    </location>
</feature>
<dbReference type="InterPro" id="IPR006683">
    <property type="entry name" value="Thioestr_dom"/>
</dbReference>
<dbReference type="InterPro" id="IPR033120">
    <property type="entry name" value="HOTDOG_ACOT"/>
</dbReference>
<keyword evidence="2 3" id="KW-0378">Hydrolase</keyword>
<evidence type="ECO:0000256" key="2">
    <source>
        <dbReference type="ARBA" id="ARBA00022801"/>
    </source>
</evidence>
<dbReference type="RefSeq" id="WP_061972214.1">
    <property type="nucleotide sequence ID" value="NZ_CP126109.1"/>
</dbReference>
<evidence type="ECO:0000313" key="7">
    <source>
        <dbReference type="Proteomes" id="UP000054099"/>
    </source>
</evidence>
<comment type="caution">
    <text evidence="6">The sequence shown here is derived from an EMBL/GenBank/DDBJ whole genome shotgun (WGS) entry which is preliminary data.</text>
</comment>
<dbReference type="PANTHER" id="PTHR11049:SF24">
    <property type="entry name" value="CYTOSOLIC ACYL COENZYME A THIOESTER HYDROLASE"/>
    <property type="match status" value="1"/>
</dbReference>
<dbReference type="Proteomes" id="UP000054099">
    <property type="component" value="Unassembled WGS sequence"/>
</dbReference>
<evidence type="ECO:0000313" key="6">
    <source>
        <dbReference type="EMBL" id="KSU83378.1"/>
    </source>
</evidence>
<dbReference type="InterPro" id="IPR029069">
    <property type="entry name" value="HotDog_dom_sf"/>
</dbReference>
<evidence type="ECO:0000256" key="4">
    <source>
        <dbReference type="SAM" id="MobiDB-lite"/>
    </source>
</evidence>
<proteinExistence type="inferred from homology"/>
<dbReference type="InterPro" id="IPR040170">
    <property type="entry name" value="Cytosol_ACT"/>
</dbReference>
<dbReference type="Gene3D" id="3.10.129.10">
    <property type="entry name" value="Hotdog Thioesterase"/>
    <property type="match status" value="1"/>
</dbReference>
<dbReference type="GO" id="GO:0052816">
    <property type="term" value="F:long-chain fatty acyl-CoA hydrolase activity"/>
    <property type="evidence" value="ECO:0007669"/>
    <property type="project" value="TreeGrafter"/>
</dbReference>
<protein>
    <submittedName>
        <fullName evidence="6">Acyl-CoA thioesterase</fullName>
    </submittedName>
</protein>
<evidence type="ECO:0000256" key="1">
    <source>
        <dbReference type="ARBA" id="ARBA00010458"/>
    </source>
</evidence>
<keyword evidence="7" id="KW-1185">Reference proteome</keyword>
<name>A0A0V8J870_9BACL</name>
<reference evidence="6 7" key="1">
    <citation type="journal article" date="2014" name="Antonie Van Leeuwenhoek">
        <title>Fictibacillus enclensis sp. nov., isolated from marine sediment.</title>
        <authorList>
            <person name="Dastager S.G."/>
            <person name="Mawlankar R."/>
            <person name="Srinivasan K."/>
            <person name="Tang S.K."/>
            <person name="Lee J.C."/>
            <person name="Ramana V.V."/>
            <person name="Shouche Y.S."/>
        </authorList>
    </citation>
    <scope>NUCLEOTIDE SEQUENCE [LARGE SCALE GENOMIC DNA]</scope>
    <source>
        <strain evidence="6 7">NIO-1003</strain>
    </source>
</reference>